<dbReference type="EMBL" id="JACHHT010000003">
    <property type="protein sequence ID" value="MBB6523081.1"/>
    <property type="molecule type" value="Genomic_DNA"/>
</dbReference>
<sequence length="340" mass="38614">MNPPPKFKNHHLKGLQPILRVMHDKGFSAERCLSGTTLDVESLLQDGQTLSLEQEFTIYRNIQKLDKSPELGLELGQVFELQNYGVLGYAILSAATVAEALELVADFGELTFSHFKISIQNIDDLAGFVFAPAYELPADLLQIYSDRDMSASMTAFNSFSMQKQQATRIYLMHDGNGDQAFYDRFFNCKVSFGQPYNALLFDPDLLQGVLPQRDAQAAQYLRKQCEQLLQSFSQQGGFIDKVRTLMLAEPGQFPGIKTLAEKLHLSERSLRRRLQEENSSYQQLLNDIRFELAKQYLDAGLSIEQIAELLEYSETANFSHAFKRWTGLSPVQFRKQNAIN</sequence>
<dbReference type="InterPro" id="IPR032687">
    <property type="entry name" value="AraC-type_N"/>
</dbReference>
<evidence type="ECO:0000256" key="3">
    <source>
        <dbReference type="ARBA" id="ARBA00023163"/>
    </source>
</evidence>
<dbReference type="FunCoup" id="A0A7X0MWW0">
    <property type="interactions" value="43"/>
</dbReference>
<comment type="caution">
    <text evidence="5">The sequence shown here is derived from an EMBL/GenBank/DDBJ whole genome shotgun (WGS) entry which is preliminary data.</text>
</comment>
<feature type="domain" description="HTH araC/xylS-type" evidence="4">
    <location>
        <begin position="240"/>
        <end position="336"/>
    </location>
</feature>
<evidence type="ECO:0000256" key="1">
    <source>
        <dbReference type="ARBA" id="ARBA00023015"/>
    </source>
</evidence>
<keyword evidence="6" id="KW-1185">Reference proteome</keyword>
<dbReference type="Proteomes" id="UP000528457">
    <property type="component" value="Unassembled WGS sequence"/>
</dbReference>
<dbReference type="PANTHER" id="PTHR47894:SF1">
    <property type="entry name" value="HTH-TYPE TRANSCRIPTIONAL REGULATOR VQSM"/>
    <property type="match status" value="1"/>
</dbReference>
<dbReference type="Pfam" id="PF12625">
    <property type="entry name" value="Arabinose_bd"/>
    <property type="match status" value="1"/>
</dbReference>
<evidence type="ECO:0000313" key="5">
    <source>
        <dbReference type="EMBL" id="MBB6523081.1"/>
    </source>
</evidence>
<dbReference type="RefSeq" id="WP_166843856.1">
    <property type="nucleotide sequence ID" value="NZ_JAAONY010000003.1"/>
</dbReference>
<dbReference type="Pfam" id="PF12833">
    <property type="entry name" value="HTH_18"/>
    <property type="match status" value="1"/>
</dbReference>
<evidence type="ECO:0000259" key="4">
    <source>
        <dbReference type="PROSITE" id="PS01124"/>
    </source>
</evidence>
<proteinExistence type="predicted"/>
<organism evidence="5 6">
    <name type="scientific">Pseudoteredinibacter isoporae</name>
    <dbReference type="NCBI Taxonomy" id="570281"/>
    <lineage>
        <taxon>Bacteria</taxon>
        <taxon>Pseudomonadati</taxon>
        <taxon>Pseudomonadota</taxon>
        <taxon>Gammaproteobacteria</taxon>
        <taxon>Cellvibrionales</taxon>
        <taxon>Cellvibrionaceae</taxon>
        <taxon>Pseudoteredinibacter</taxon>
    </lineage>
</organism>
<reference evidence="5 6" key="1">
    <citation type="submission" date="2020-08" db="EMBL/GenBank/DDBJ databases">
        <title>Genomic Encyclopedia of Type Strains, Phase IV (KMG-IV): sequencing the most valuable type-strain genomes for metagenomic binning, comparative biology and taxonomic classification.</title>
        <authorList>
            <person name="Goeker M."/>
        </authorList>
    </citation>
    <scope>NUCLEOTIDE SEQUENCE [LARGE SCALE GENOMIC DNA]</scope>
    <source>
        <strain evidence="5 6">DSM 22368</strain>
    </source>
</reference>
<dbReference type="AlphaFoldDB" id="A0A7X0MWW0"/>
<keyword evidence="3" id="KW-0804">Transcription</keyword>
<dbReference type="PROSITE" id="PS01124">
    <property type="entry name" value="HTH_ARAC_FAMILY_2"/>
    <property type="match status" value="1"/>
</dbReference>
<name>A0A7X0MWW0_9GAMM</name>
<keyword evidence="2 5" id="KW-0238">DNA-binding</keyword>
<dbReference type="SMART" id="SM00342">
    <property type="entry name" value="HTH_ARAC"/>
    <property type="match status" value="1"/>
</dbReference>
<dbReference type="GO" id="GO:0000976">
    <property type="term" value="F:transcription cis-regulatory region binding"/>
    <property type="evidence" value="ECO:0007669"/>
    <property type="project" value="TreeGrafter"/>
</dbReference>
<dbReference type="InParanoid" id="A0A7X0MWW0"/>
<evidence type="ECO:0000256" key="2">
    <source>
        <dbReference type="ARBA" id="ARBA00023125"/>
    </source>
</evidence>
<evidence type="ECO:0000313" key="6">
    <source>
        <dbReference type="Proteomes" id="UP000528457"/>
    </source>
</evidence>
<keyword evidence="1" id="KW-0805">Transcription regulation</keyword>
<dbReference type="Gene3D" id="1.10.10.60">
    <property type="entry name" value="Homeodomain-like"/>
    <property type="match status" value="1"/>
</dbReference>
<protein>
    <submittedName>
        <fullName evidence="5">AraC-like DNA-binding protein</fullName>
    </submittedName>
</protein>
<dbReference type="GO" id="GO:0005829">
    <property type="term" value="C:cytosol"/>
    <property type="evidence" value="ECO:0007669"/>
    <property type="project" value="TreeGrafter"/>
</dbReference>
<gene>
    <name evidence="5" type="ORF">HNR48_003383</name>
</gene>
<dbReference type="PANTHER" id="PTHR47894">
    <property type="entry name" value="HTH-TYPE TRANSCRIPTIONAL REGULATOR GADX"/>
    <property type="match status" value="1"/>
</dbReference>
<dbReference type="InterPro" id="IPR018060">
    <property type="entry name" value="HTH_AraC"/>
</dbReference>
<dbReference type="SUPFAM" id="SSF46689">
    <property type="entry name" value="Homeodomain-like"/>
    <property type="match status" value="1"/>
</dbReference>
<accession>A0A7X0MWW0</accession>
<dbReference type="InterPro" id="IPR009057">
    <property type="entry name" value="Homeodomain-like_sf"/>
</dbReference>
<dbReference type="GO" id="GO:0003700">
    <property type="term" value="F:DNA-binding transcription factor activity"/>
    <property type="evidence" value="ECO:0007669"/>
    <property type="project" value="InterPro"/>
</dbReference>